<keyword evidence="2" id="KW-1185">Reference proteome</keyword>
<dbReference type="RefSeq" id="WP_269448987.1">
    <property type="nucleotide sequence ID" value="NZ_JBHSCR010000001.1"/>
</dbReference>
<sequence>MADMAGTDFLMALLLLATTFGGLVFSRHHAKRYFMSTKGPKPY</sequence>
<protein>
    <submittedName>
        <fullName evidence="1">Uncharacterized protein</fullName>
    </submittedName>
</protein>
<proteinExistence type="predicted"/>
<comment type="caution">
    <text evidence="1">The sequence shown here is derived from an EMBL/GenBank/DDBJ whole genome shotgun (WGS) entry which is preliminary data.</text>
</comment>
<gene>
    <name evidence="1" type="ORF">ACFO5Q_01300</name>
</gene>
<name>A0ABV8U5L9_9PROT</name>
<evidence type="ECO:0000313" key="1">
    <source>
        <dbReference type="EMBL" id="MFC4346479.1"/>
    </source>
</evidence>
<dbReference type="EMBL" id="JBHSCR010000001">
    <property type="protein sequence ID" value="MFC4346479.1"/>
    <property type="molecule type" value="Genomic_DNA"/>
</dbReference>
<dbReference type="Proteomes" id="UP001595776">
    <property type="component" value="Unassembled WGS sequence"/>
</dbReference>
<accession>A0ABV8U5L9</accession>
<reference evidence="2" key="1">
    <citation type="journal article" date="2019" name="Int. J. Syst. Evol. Microbiol.">
        <title>The Global Catalogue of Microorganisms (GCM) 10K type strain sequencing project: providing services to taxonomists for standard genome sequencing and annotation.</title>
        <authorList>
            <consortium name="The Broad Institute Genomics Platform"/>
            <consortium name="The Broad Institute Genome Sequencing Center for Infectious Disease"/>
            <person name="Wu L."/>
            <person name="Ma J."/>
        </authorList>
    </citation>
    <scope>NUCLEOTIDE SEQUENCE [LARGE SCALE GENOMIC DNA]</scope>
    <source>
        <strain evidence="2">CGMCC 1.15304</strain>
    </source>
</reference>
<evidence type="ECO:0000313" key="2">
    <source>
        <dbReference type="Proteomes" id="UP001595776"/>
    </source>
</evidence>
<organism evidence="1 2">
    <name type="scientific">Kordiimonas lipolytica</name>
    <dbReference type="NCBI Taxonomy" id="1662421"/>
    <lineage>
        <taxon>Bacteria</taxon>
        <taxon>Pseudomonadati</taxon>
        <taxon>Pseudomonadota</taxon>
        <taxon>Alphaproteobacteria</taxon>
        <taxon>Kordiimonadales</taxon>
        <taxon>Kordiimonadaceae</taxon>
        <taxon>Kordiimonas</taxon>
    </lineage>
</organism>